<proteinExistence type="predicted"/>
<protein>
    <submittedName>
        <fullName evidence="1">Uncharacterized protein</fullName>
    </submittedName>
</protein>
<organism evidence="1 2">
    <name type="scientific">Staphylotrichum longicolle</name>
    <dbReference type="NCBI Taxonomy" id="669026"/>
    <lineage>
        <taxon>Eukaryota</taxon>
        <taxon>Fungi</taxon>
        <taxon>Dikarya</taxon>
        <taxon>Ascomycota</taxon>
        <taxon>Pezizomycotina</taxon>
        <taxon>Sordariomycetes</taxon>
        <taxon>Sordariomycetidae</taxon>
        <taxon>Sordariales</taxon>
        <taxon>Chaetomiaceae</taxon>
        <taxon>Staphylotrichum</taxon>
    </lineage>
</organism>
<dbReference type="AlphaFoldDB" id="A0AAD4EXN3"/>
<gene>
    <name evidence="1" type="ORF">NEMBOFW57_007069</name>
</gene>
<dbReference type="Proteomes" id="UP001197093">
    <property type="component" value="Unassembled WGS sequence"/>
</dbReference>
<sequence>MTPPETPVLSNGEMRRTVEVARGGSRWFGPTGLSGPARTDLPANTTVHTLLGAIRNIGRIYCSVISPPNPQRGLPSAAAKVVFFDQNAAQLFWDRYGRGGRQQLPFVVDNVEAIVHRNRVRVEAQNYRRCSRVLCVSGRETLIDVNALVQEFQESFCSEMDQILVRPAEGPDGILIVEFHFGSFRCQSQTGYRLLHGREGFDVWFGRDPCE</sequence>
<reference evidence="1" key="1">
    <citation type="submission" date="2023-02" db="EMBL/GenBank/DDBJ databases">
        <authorList>
            <person name="Palmer J.M."/>
        </authorList>
    </citation>
    <scope>NUCLEOTIDE SEQUENCE</scope>
    <source>
        <strain evidence="1">FW57</strain>
    </source>
</reference>
<accession>A0AAD4EXN3</accession>
<evidence type="ECO:0000313" key="2">
    <source>
        <dbReference type="Proteomes" id="UP001197093"/>
    </source>
</evidence>
<evidence type="ECO:0000313" key="1">
    <source>
        <dbReference type="EMBL" id="KAG7287557.1"/>
    </source>
</evidence>
<dbReference type="EMBL" id="JAHCVI010000003">
    <property type="protein sequence ID" value="KAG7287557.1"/>
    <property type="molecule type" value="Genomic_DNA"/>
</dbReference>
<keyword evidence="2" id="KW-1185">Reference proteome</keyword>
<comment type="caution">
    <text evidence="1">The sequence shown here is derived from an EMBL/GenBank/DDBJ whole genome shotgun (WGS) entry which is preliminary data.</text>
</comment>
<name>A0AAD4EXN3_9PEZI</name>